<sequence length="61" mass="6956">MRFTMKDKIYFTLLGIFLIISIYGIIQGGRIGLGLMILVGINITMVLVRKIRNKKELDAEL</sequence>
<dbReference type="EMBL" id="FOCD01000001">
    <property type="protein sequence ID" value="SEM45835.1"/>
    <property type="molecule type" value="Genomic_DNA"/>
</dbReference>
<dbReference type="Proteomes" id="UP000199735">
    <property type="component" value="Unassembled WGS sequence"/>
</dbReference>
<reference evidence="2 3" key="1">
    <citation type="submission" date="2016-10" db="EMBL/GenBank/DDBJ databases">
        <authorList>
            <person name="Varghese N."/>
            <person name="Submissions S."/>
        </authorList>
    </citation>
    <scope>NUCLEOTIDE SEQUENCE [LARGE SCALE GENOMIC DNA]</scope>
    <source>
        <strain evidence="2 3">DSM 21619</strain>
    </source>
</reference>
<comment type="caution">
    <text evidence="2">The sequence shown here is derived from an EMBL/GenBank/DDBJ whole genome shotgun (WGS) entry which is preliminary data.</text>
</comment>
<keyword evidence="1" id="KW-0472">Membrane</keyword>
<feature type="transmembrane region" description="Helical" evidence="1">
    <location>
        <begin position="32"/>
        <end position="48"/>
    </location>
</feature>
<evidence type="ECO:0000313" key="2">
    <source>
        <dbReference type="EMBL" id="SEM45835.1"/>
    </source>
</evidence>
<gene>
    <name evidence="2" type="ORF">SAMN04489762_0116</name>
</gene>
<protein>
    <submittedName>
        <fullName evidence="2">Uncharacterized protein</fullName>
    </submittedName>
</protein>
<name>A0AAX2E8Z5_9BACI</name>
<dbReference type="RefSeq" id="WP_093879416.1">
    <property type="nucleotide sequence ID" value="NZ_FOCD01000001.1"/>
</dbReference>
<dbReference type="AlphaFoldDB" id="A0AAX2E8Z5"/>
<accession>A0AAX2E8Z5</accession>
<proteinExistence type="predicted"/>
<keyword evidence="1" id="KW-1133">Transmembrane helix</keyword>
<organism evidence="2 3">
    <name type="scientific">Terribacillus saccharophilus</name>
    <dbReference type="NCBI Taxonomy" id="361277"/>
    <lineage>
        <taxon>Bacteria</taxon>
        <taxon>Bacillati</taxon>
        <taxon>Bacillota</taxon>
        <taxon>Bacilli</taxon>
        <taxon>Bacillales</taxon>
        <taxon>Bacillaceae</taxon>
        <taxon>Terribacillus</taxon>
    </lineage>
</organism>
<feature type="transmembrane region" description="Helical" evidence="1">
    <location>
        <begin position="9"/>
        <end position="26"/>
    </location>
</feature>
<evidence type="ECO:0000256" key="1">
    <source>
        <dbReference type="SAM" id="Phobius"/>
    </source>
</evidence>
<evidence type="ECO:0000313" key="3">
    <source>
        <dbReference type="Proteomes" id="UP000199735"/>
    </source>
</evidence>
<keyword evidence="1" id="KW-0812">Transmembrane</keyword>